<evidence type="ECO:0000313" key="2">
    <source>
        <dbReference type="Proteomes" id="UP001201812"/>
    </source>
</evidence>
<reference evidence="1" key="1">
    <citation type="submission" date="2022-01" db="EMBL/GenBank/DDBJ databases">
        <title>Genome Sequence Resource for Two Populations of Ditylenchus destructor, the Migratory Endoparasitic Phytonematode.</title>
        <authorList>
            <person name="Zhang H."/>
            <person name="Lin R."/>
            <person name="Xie B."/>
        </authorList>
    </citation>
    <scope>NUCLEOTIDE SEQUENCE</scope>
    <source>
        <strain evidence="1">BazhouSP</strain>
    </source>
</reference>
<organism evidence="1 2">
    <name type="scientific">Ditylenchus destructor</name>
    <dbReference type="NCBI Taxonomy" id="166010"/>
    <lineage>
        <taxon>Eukaryota</taxon>
        <taxon>Metazoa</taxon>
        <taxon>Ecdysozoa</taxon>
        <taxon>Nematoda</taxon>
        <taxon>Chromadorea</taxon>
        <taxon>Rhabditida</taxon>
        <taxon>Tylenchina</taxon>
        <taxon>Tylenchomorpha</taxon>
        <taxon>Sphaerularioidea</taxon>
        <taxon>Anguinidae</taxon>
        <taxon>Anguininae</taxon>
        <taxon>Ditylenchus</taxon>
    </lineage>
</organism>
<keyword evidence="2" id="KW-1185">Reference proteome</keyword>
<dbReference type="Proteomes" id="UP001201812">
    <property type="component" value="Unassembled WGS sequence"/>
</dbReference>
<comment type="caution">
    <text evidence="1">The sequence shown here is derived from an EMBL/GenBank/DDBJ whole genome shotgun (WGS) entry which is preliminary data.</text>
</comment>
<dbReference type="AlphaFoldDB" id="A0AAD4QWS6"/>
<proteinExistence type="predicted"/>
<sequence>MAALDLTGQMEACSWAIRARWMPALDLTGQGWQLLGHTGQKDACVGPNRSDGSLLLGHTGQIYVSGGHLTVPMRIHTGGNQMRTAKSEKSMQKPCKKPVHRHIRNYIAVSIFRFFIWVTKFK</sequence>
<accession>A0AAD4QWS6</accession>
<name>A0AAD4QWS6_9BILA</name>
<evidence type="ECO:0000313" key="1">
    <source>
        <dbReference type="EMBL" id="KAI1706278.1"/>
    </source>
</evidence>
<dbReference type="EMBL" id="JAKKPZ010000049">
    <property type="protein sequence ID" value="KAI1706278.1"/>
    <property type="molecule type" value="Genomic_DNA"/>
</dbReference>
<gene>
    <name evidence="1" type="ORF">DdX_13119</name>
</gene>
<protein>
    <submittedName>
        <fullName evidence="1">Uncharacterized protein</fullName>
    </submittedName>
</protein>